<sequence>MSSRIGSIYIFAFWNYKLLGKINGLDAHTTSSLTLPFTPPHSARVHMLQYSGVRSAARLTLPPQPPPIRPGGGGHHIRRNEVTS</sequence>
<protein>
    <submittedName>
        <fullName evidence="2">Uncharacterized protein</fullName>
    </submittedName>
</protein>
<keyword evidence="3" id="KW-1185">Reference proteome</keyword>
<accession>A0ABR0UBX7</accession>
<organism evidence="2 3">
    <name type="scientific">Rehmannia glutinosa</name>
    <name type="common">Chinese foxglove</name>
    <dbReference type="NCBI Taxonomy" id="99300"/>
    <lineage>
        <taxon>Eukaryota</taxon>
        <taxon>Viridiplantae</taxon>
        <taxon>Streptophyta</taxon>
        <taxon>Embryophyta</taxon>
        <taxon>Tracheophyta</taxon>
        <taxon>Spermatophyta</taxon>
        <taxon>Magnoliopsida</taxon>
        <taxon>eudicotyledons</taxon>
        <taxon>Gunneridae</taxon>
        <taxon>Pentapetalae</taxon>
        <taxon>asterids</taxon>
        <taxon>lamiids</taxon>
        <taxon>Lamiales</taxon>
        <taxon>Orobanchaceae</taxon>
        <taxon>Rehmannieae</taxon>
        <taxon>Rehmannia</taxon>
    </lineage>
</organism>
<name>A0ABR0UBX7_REHGL</name>
<gene>
    <name evidence="2" type="ORF">DH2020_046396</name>
</gene>
<dbReference type="Proteomes" id="UP001318860">
    <property type="component" value="Unassembled WGS sequence"/>
</dbReference>
<evidence type="ECO:0000313" key="3">
    <source>
        <dbReference type="Proteomes" id="UP001318860"/>
    </source>
</evidence>
<proteinExistence type="predicted"/>
<evidence type="ECO:0000313" key="2">
    <source>
        <dbReference type="EMBL" id="KAK6119849.1"/>
    </source>
</evidence>
<dbReference type="EMBL" id="JABTTQ020003124">
    <property type="protein sequence ID" value="KAK6119849.1"/>
    <property type="molecule type" value="Genomic_DNA"/>
</dbReference>
<feature type="region of interest" description="Disordered" evidence="1">
    <location>
        <begin position="59"/>
        <end position="84"/>
    </location>
</feature>
<reference evidence="2 3" key="1">
    <citation type="journal article" date="2021" name="Comput. Struct. Biotechnol. J.">
        <title>De novo genome assembly of the potent medicinal plant Rehmannia glutinosa using nanopore technology.</title>
        <authorList>
            <person name="Ma L."/>
            <person name="Dong C."/>
            <person name="Song C."/>
            <person name="Wang X."/>
            <person name="Zheng X."/>
            <person name="Niu Y."/>
            <person name="Chen S."/>
            <person name="Feng W."/>
        </authorList>
    </citation>
    <scope>NUCLEOTIDE SEQUENCE [LARGE SCALE GENOMIC DNA]</scope>
    <source>
        <strain evidence="2">DH-2019</strain>
    </source>
</reference>
<comment type="caution">
    <text evidence="2">The sequence shown here is derived from an EMBL/GenBank/DDBJ whole genome shotgun (WGS) entry which is preliminary data.</text>
</comment>
<evidence type="ECO:0000256" key="1">
    <source>
        <dbReference type="SAM" id="MobiDB-lite"/>
    </source>
</evidence>